<sequence length="59" mass="7182">MPESDYVLHYHHIQGIHQRLLDHSWSRQQTRYDSAFIAWLDKQLLMISNEAYHIVQEEC</sequence>
<protein>
    <submittedName>
        <fullName evidence="1">Uncharacterized protein</fullName>
    </submittedName>
</protein>
<dbReference type="AlphaFoldDB" id="A0A0F8VUT8"/>
<comment type="caution">
    <text evidence="1">The sequence shown here is derived from an EMBL/GenBank/DDBJ whole genome shotgun (WGS) entry which is preliminary data.</text>
</comment>
<gene>
    <name evidence="1" type="ORF">LCGC14_3148720</name>
</gene>
<proteinExistence type="predicted"/>
<name>A0A0F8VUT8_9ZZZZ</name>
<dbReference type="EMBL" id="LAZR01069255">
    <property type="protein sequence ID" value="KKK48082.1"/>
    <property type="molecule type" value="Genomic_DNA"/>
</dbReference>
<evidence type="ECO:0000313" key="1">
    <source>
        <dbReference type="EMBL" id="KKK48082.1"/>
    </source>
</evidence>
<accession>A0A0F8VUT8</accession>
<organism evidence="1">
    <name type="scientific">marine sediment metagenome</name>
    <dbReference type="NCBI Taxonomy" id="412755"/>
    <lineage>
        <taxon>unclassified sequences</taxon>
        <taxon>metagenomes</taxon>
        <taxon>ecological metagenomes</taxon>
    </lineage>
</organism>
<reference evidence="1" key="1">
    <citation type="journal article" date="2015" name="Nature">
        <title>Complex archaea that bridge the gap between prokaryotes and eukaryotes.</title>
        <authorList>
            <person name="Spang A."/>
            <person name="Saw J.H."/>
            <person name="Jorgensen S.L."/>
            <person name="Zaremba-Niedzwiedzka K."/>
            <person name="Martijn J."/>
            <person name="Lind A.E."/>
            <person name="van Eijk R."/>
            <person name="Schleper C."/>
            <person name="Guy L."/>
            <person name="Ettema T.J."/>
        </authorList>
    </citation>
    <scope>NUCLEOTIDE SEQUENCE</scope>
</reference>